<dbReference type="Pfam" id="PF06090">
    <property type="entry name" value="Ins_P5_2-kin"/>
    <property type="match status" value="1"/>
</dbReference>
<proteinExistence type="inferred from homology"/>
<dbReference type="InterPro" id="IPR009286">
    <property type="entry name" value="Ins_P5_2-kin"/>
</dbReference>
<evidence type="ECO:0000256" key="5">
    <source>
        <dbReference type="ARBA" id="ARBA00022679"/>
    </source>
</evidence>
<dbReference type="EMBL" id="MU005622">
    <property type="protein sequence ID" value="KAF2677404.1"/>
    <property type="molecule type" value="Genomic_DNA"/>
</dbReference>
<evidence type="ECO:0000313" key="11">
    <source>
        <dbReference type="EMBL" id="KAF2677404.1"/>
    </source>
</evidence>
<keyword evidence="7 9" id="KW-0418">Kinase</keyword>
<comment type="similarity">
    <text evidence="2">Belongs to the IPK1 type 1 family.</text>
</comment>
<reference evidence="11" key="1">
    <citation type="journal article" date="2020" name="Stud. Mycol.">
        <title>101 Dothideomycetes genomes: a test case for predicting lifestyles and emergence of pathogens.</title>
        <authorList>
            <person name="Haridas S."/>
            <person name="Albert R."/>
            <person name="Binder M."/>
            <person name="Bloem J."/>
            <person name="Labutti K."/>
            <person name="Salamov A."/>
            <person name="Andreopoulos B."/>
            <person name="Baker S."/>
            <person name="Barry K."/>
            <person name="Bills G."/>
            <person name="Bluhm B."/>
            <person name="Cannon C."/>
            <person name="Castanera R."/>
            <person name="Culley D."/>
            <person name="Daum C."/>
            <person name="Ezra D."/>
            <person name="Gonzalez J."/>
            <person name="Henrissat B."/>
            <person name="Kuo A."/>
            <person name="Liang C."/>
            <person name="Lipzen A."/>
            <person name="Lutzoni F."/>
            <person name="Magnuson J."/>
            <person name="Mondo S."/>
            <person name="Nolan M."/>
            <person name="Ohm R."/>
            <person name="Pangilinan J."/>
            <person name="Park H.-J."/>
            <person name="Ramirez L."/>
            <person name="Alfaro M."/>
            <person name="Sun H."/>
            <person name="Tritt A."/>
            <person name="Yoshinaga Y."/>
            <person name="Zwiers L.-H."/>
            <person name="Turgeon B."/>
            <person name="Goodwin S."/>
            <person name="Spatafora J."/>
            <person name="Crous P."/>
            <person name="Grigoriev I."/>
        </authorList>
    </citation>
    <scope>NUCLEOTIDE SEQUENCE</scope>
    <source>
        <strain evidence="11">CBS 122367</strain>
    </source>
</reference>
<name>A0A6G1IGQ1_9PLEO</name>
<dbReference type="GO" id="GO:0035299">
    <property type="term" value="F:inositol-1,3,4,5,6-pentakisphosphate 2-kinase activity"/>
    <property type="evidence" value="ECO:0007669"/>
    <property type="project" value="UniProtKB-EC"/>
</dbReference>
<organism evidence="11 12">
    <name type="scientific">Lentithecium fluviatile CBS 122367</name>
    <dbReference type="NCBI Taxonomy" id="1168545"/>
    <lineage>
        <taxon>Eukaryota</taxon>
        <taxon>Fungi</taxon>
        <taxon>Dikarya</taxon>
        <taxon>Ascomycota</taxon>
        <taxon>Pezizomycotina</taxon>
        <taxon>Dothideomycetes</taxon>
        <taxon>Pleosporomycetidae</taxon>
        <taxon>Pleosporales</taxon>
        <taxon>Massarineae</taxon>
        <taxon>Lentitheciaceae</taxon>
        <taxon>Lentithecium</taxon>
    </lineage>
</organism>
<dbReference type="PANTHER" id="PTHR14456:SF2">
    <property type="entry name" value="INOSITOL-PENTAKISPHOSPHATE 2-KINASE"/>
    <property type="match status" value="1"/>
</dbReference>
<keyword evidence="12" id="KW-1185">Reference proteome</keyword>
<dbReference type="Proteomes" id="UP000799291">
    <property type="component" value="Unassembled WGS sequence"/>
</dbReference>
<dbReference type="EC" id="2.7.1.158" evidence="3 9"/>
<evidence type="ECO:0000313" key="12">
    <source>
        <dbReference type="Proteomes" id="UP000799291"/>
    </source>
</evidence>
<comment type="function">
    <text evidence="9">Phosphorylates Ins(1,3,4,5,6)P5 at position 2 to form Ins(1,2,3,4,5,6)P6 (InsP6 or phytate).</text>
</comment>
<keyword evidence="6 9" id="KW-0547">Nucleotide-binding</keyword>
<evidence type="ECO:0000256" key="4">
    <source>
        <dbReference type="ARBA" id="ARBA00014846"/>
    </source>
</evidence>
<feature type="region of interest" description="Disordered" evidence="10">
    <location>
        <begin position="1"/>
        <end position="27"/>
    </location>
</feature>
<evidence type="ECO:0000256" key="8">
    <source>
        <dbReference type="ARBA" id="ARBA00022840"/>
    </source>
</evidence>
<accession>A0A6G1IGQ1</accession>
<keyword evidence="8 9" id="KW-0067">ATP-binding</keyword>
<keyword evidence="5 9" id="KW-0808">Transferase</keyword>
<dbReference type="AlphaFoldDB" id="A0A6G1IGQ1"/>
<evidence type="ECO:0000256" key="3">
    <source>
        <dbReference type="ARBA" id="ARBA00012023"/>
    </source>
</evidence>
<dbReference type="OrthoDB" id="272370at2759"/>
<evidence type="ECO:0000256" key="6">
    <source>
        <dbReference type="ARBA" id="ARBA00022741"/>
    </source>
</evidence>
<protein>
    <recommendedName>
        <fullName evidence="4 9">Inositol-pentakisphosphate 2-kinase</fullName>
        <ecNumber evidence="3 9">2.7.1.158</ecNumber>
    </recommendedName>
</protein>
<comment type="catalytic activity">
    <reaction evidence="9">
        <text>1D-myo-inositol 1,3,4,5,6-pentakisphosphate + ATP = 1D-myo-inositol hexakisphosphate + ADP + H(+)</text>
        <dbReference type="Rhea" id="RHEA:20313"/>
        <dbReference type="ChEBI" id="CHEBI:15378"/>
        <dbReference type="ChEBI" id="CHEBI:30616"/>
        <dbReference type="ChEBI" id="CHEBI:57733"/>
        <dbReference type="ChEBI" id="CHEBI:58130"/>
        <dbReference type="ChEBI" id="CHEBI:456216"/>
        <dbReference type="EC" id="2.7.1.158"/>
    </reaction>
</comment>
<evidence type="ECO:0000256" key="7">
    <source>
        <dbReference type="ARBA" id="ARBA00022777"/>
    </source>
</evidence>
<comment type="function">
    <text evidence="1">Has kinase activity and phosphorylates inositol-1,3,4,5,6-pentakisphosphate (Ins(1,3,4,5,6)P5) to produce 1,2,3,4,5,6-hexakisphosphate (InsP6), also known as phytate.</text>
</comment>
<sequence length="419" mass="46540">MDSSQEDWSSPQPTSPSANGESNSSVASASMLPSLQCGLAQAKEDTDTYAVTFEFLNDGAANAVFRILPCPPQDTPGFVFKRMGDPVPRSEMLGKVLRISKGKPKTLSSDHVVEAFEDQIRPLFRPRLPDPKPVKPIQLPGGRLHDPLAILPSTSYEHFLLEHELVDLSKDVTMILLLPQFGASGLRVGQQHGQRGIILPDMSAVPGVSLTVEIKPKWLAQSPNAPQGAYRCRTCALHAKRTATTDLPPPPYVCPLQLVCGRKDLIERVIKDKLKRHSDGHSDEVVETVTRRAVEYLVTGPGSELLAHLRHLQVELDPIGVGYRPTSGDFFDGVLLQHRLRQAMTLRDCSLFLRIPYVKPSLPIEAKLVDLDFKSFAKFPDWMLKEQSLRHGGWYTDLNAGVDHCLIAEGWRAWVPHYM</sequence>
<gene>
    <name evidence="11" type="ORF">K458DRAFT_423895</name>
</gene>
<dbReference type="GO" id="GO:0032958">
    <property type="term" value="P:inositol phosphate biosynthetic process"/>
    <property type="evidence" value="ECO:0007669"/>
    <property type="project" value="TreeGrafter"/>
</dbReference>
<dbReference type="GO" id="GO:0005524">
    <property type="term" value="F:ATP binding"/>
    <property type="evidence" value="ECO:0007669"/>
    <property type="project" value="UniProtKB-KW"/>
</dbReference>
<evidence type="ECO:0000256" key="2">
    <source>
        <dbReference type="ARBA" id="ARBA00008305"/>
    </source>
</evidence>
<evidence type="ECO:0000256" key="9">
    <source>
        <dbReference type="RuleBase" id="RU364126"/>
    </source>
</evidence>
<evidence type="ECO:0000256" key="10">
    <source>
        <dbReference type="SAM" id="MobiDB-lite"/>
    </source>
</evidence>
<comment type="domain">
    <text evidence="9">The EXKPK motif is conserved in inositol-pentakisphosphate 2-kinases of both family 1 and 2.</text>
</comment>
<dbReference type="GO" id="GO:0005634">
    <property type="term" value="C:nucleus"/>
    <property type="evidence" value="ECO:0007669"/>
    <property type="project" value="TreeGrafter"/>
</dbReference>
<evidence type="ECO:0000256" key="1">
    <source>
        <dbReference type="ARBA" id="ARBA00003979"/>
    </source>
</evidence>
<dbReference type="PANTHER" id="PTHR14456">
    <property type="entry name" value="INOSITOL POLYPHOSPHATE KINASE 1"/>
    <property type="match status" value="1"/>
</dbReference>